<protein>
    <submittedName>
        <fullName evidence="4">Putative metal-binding protein</fullName>
    </submittedName>
</protein>
<accession>M5PRT4</accession>
<evidence type="ECO:0000259" key="1">
    <source>
        <dbReference type="Pfam" id="PF00111"/>
    </source>
</evidence>
<dbReference type="SUPFAM" id="SSF54292">
    <property type="entry name" value="2Fe-2S ferredoxin-like"/>
    <property type="match status" value="1"/>
</dbReference>
<comment type="caution">
    <text evidence="4">The sequence shown here is derived from an EMBL/GenBank/DDBJ whole genome shotgun (WGS) entry which is preliminary data.</text>
</comment>
<dbReference type="InterPro" id="IPR027980">
    <property type="entry name" value="RACo_C"/>
</dbReference>
<dbReference type="InterPro" id="IPR001041">
    <property type="entry name" value="2Fe-2S_ferredoxin-type"/>
</dbReference>
<dbReference type="Gene3D" id="3.10.20.30">
    <property type="match status" value="1"/>
</dbReference>
<reference evidence="4 5" key="1">
    <citation type="journal article" date="2013" name="Genome Announc.">
        <title>Draft Genome Sequence for Desulfovibrio africanus Strain PCS.</title>
        <authorList>
            <person name="Brown S.D."/>
            <person name="Utturkar S.M."/>
            <person name="Arkin A.P."/>
            <person name="Deutschbauer A.M."/>
            <person name="Elias D.A."/>
            <person name="Hazen T.C."/>
            <person name="Chakraborty R."/>
        </authorList>
    </citation>
    <scope>NUCLEOTIDE SEQUENCE [LARGE SCALE GENOMIC DNA]</scope>
    <source>
        <strain evidence="4 5">PCS</strain>
    </source>
</reference>
<dbReference type="PANTHER" id="PTHR42895:SF2">
    <property type="entry name" value="IRON-SULFUR CLUSTER PROTEIN"/>
    <property type="match status" value="1"/>
</dbReference>
<proteinExistence type="predicted"/>
<dbReference type="Proteomes" id="UP000011922">
    <property type="component" value="Unassembled WGS sequence"/>
</dbReference>
<dbReference type="PANTHER" id="PTHR42895">
    <property type="entry name" value="IRON-SULFUR CLUSTER-BINDING PROTEIN-RELATED"/>
    <property type="match status" value="1"/>
</dbReference>
<dbReference type="Pfam" id="PF00111">
    <property type="entry name" value="Fer2"/>
    <property type="match status" value="1"/>
</dbReference>
<dbReference type="EMBL" id="AOSV01000027">
    <property type="protein sequence ID" value="EMG36785.1"/>
    <property type="molecule type" value="Genomic_DNA"/>
</dbReference>
<dbReference type="PATRIC" id="fig|1262666.3.peg.2526"/>
<feature type="domain" description="RACo C-terminal" evidence="2">
    <location>
        <begin position="270"/>
        <end position="516"/>
    </location>
</feature>
<dbReference type="CDD" id="cd00207">
    <property type="entry name" value="fer2"/>
    <property type="match status" value="1"/>
</dbReference>
<dbReference type="Gene3D" id="3.30.420.480">
    <property type="entry name" value="Domain of unknown function (DUF4445)"/>
    <property type="match status" value="1"/>
</dbReference>
<dbReference type="InterPro" id="IPR041414">
    <property type="entry name" value="Raco-like_middle"/>
</dbReference>
<evidence type="ECO:0000259" key="3">
    <source>
        <dbReference type="Pfam" id="PF17651"/>
    </source>
</evidence>
<dbReference type="InterPro" id="IPR036010">
    <property type="entry name" value="2Fe-2S_ferredoxin-like_sf"/>
</dbReference>
<dbReference type="Pfam" id="PF17651">
    <property type="entry name" value="Raco_middle"/>
    <property type="match status" value="1"/>
</dbReference>
<dbReference type="OrthoDB" id="9810588at2"/>
<dbReference type="InterPro" id="IPR042259">
    <property type="entry name" value="Raco-like_middle_sf"/>
</dbReference>
<feature type="domain" description="2Fe-2S ferredoxin-type" evidence="1">
    <location>
        <begin position="11"/>
        <end position="89"/>
    </location>
</feature>
<dbReference type="InterPro" id="IPR012675">
    <property type="entry name" value="Beta-grasp_dom_sf"/>
</dbReference>
<evidence type="ECO:0000259" key="2">
    <source>
        <dbReference type="Pfam" id="PF14574"/>
    </source>
</evidence>
<dbReference type="Pfam" id="PF14574">
    <property type="entry name" value="RACo_C_ter"/>
    <property type="match status" value="1"/>
</dbReference>
<dbReference type="InterPro" id="IPR052911">
    <property type="entry name" value="Corrinoid_activation_enz"/>
</dbReference>
<gene>
    <name evidence="4" type="ORF">PCS_02481</name>
</gene>
<evidence type="ECO:0000313" key="4">
    <source>
        <dbReference type="EMBL" id="EMG36785.1"/>
    </source>
</evidence>
<feature type="domain" description="RACo-like middle region" evidence="3">
    <location>
        <begin position="121"/>
        <end position="259"/>
    </location>
</feature>
<evidence type="ECO:0000313" key="5">
    <source>
        <dbReference type="Proteomes" id="UP000011922"/>
    </source>
</evidence>
<organism evidence="4 5">
    <name type="scientific">Desulfocurvibacter africanus PCS</name>
    <dbReference type="NCBI Taxonomy" id="1262666"/>
    <lineage>
        <taxon>Bacteria</taxon>
        <taxon>Pseudomonadati</taxon>
        <taxon>Thermodesulfobacteriota</taxon>
        <taxon>Desulfovibrionia</taxon>
        <taxon>Desulfovibrionales</taxon>
        <taxon>Desulfovibrionaceae</taxon>
        <taxon>Desulfocurvibacter</taxon>
    </lineage>
</organism>
<dbReference type="AlphaFoldDB" id="M5PRT4"/>
<dbReference type="GO" id="GO:0051536">
    <property type="term" value="F:iron-sulfur cluster binding"/>
    <property type="evidence" value="ECO:0007669"/>
    <property type="project" value="InterPro"/>
</dbReference>
<name>M5PRT4_DESAF</name>
<sequence length="520" mass="54538">MAATIIVSDSAGKRREIVVSRDSSLSQALFAAGLRPPLPLCSGLGRCGLCRVRYLTSSTELPQPTDTELEILSSAELESGMRLACRHFPRSGDQIELPPVAASVPVEVHEVLASPVGPLRLAVDLGTTSVYWEAFSEGIVVARGRALNPQLGAGSEIMSRLALAARGEAGLLRQVVLDLLVRIARELPGPLESMCVAGNSAMTYLLLELSPDGLAAAPYKLDFRGGVWHSLTPDLPPCYIPPLLGPFAGGDLSAGLAALDALDAGGSTPYLLADMGTNGEFALVLDRERVLVASVPLGPALEGIGLRHGSLAGPGVATRFELGPQGLTCSVLGDGSRPVAVSGTGYLSLVSVLLRVGLLDAQGGFRTESTTPLAMRLARELGASPRGEARLRMAPGLWLHAGDVEELLKVKAAFNMALSALLAEAGLPASELTAVFLAGALGEHASPGDLERLGFLSPVLAKRVRVAGNTSLAGARRLLENMAARKQLEQVADRATVLDLTARPTFEKDYLTRMVFEYVP</sequence>
<dbReference type="RefSeq" id="WP_005987644.1">
    <property type="nucleotide sequence ID" value="NZ_AOSV01000027.1"/>
</dbReference>